<evidence type="ECO:0000313" key="3">
    <source>
        <dbReference type="Proteomes" id="UP000275078"/>
    </source>
</evidence>
<accession>A0A3N4H6Z0</accession>
<keyword evidence="3" id="KW-1185">Reference proteome</keyword>
<gene>
    <name evidence="2" type="ORF">BJ508DRAFT_336896</name>
</gene>
<dbReference type="Proteomes" id="UP000275078">
    <property type="component" value="Unassembled WGS sequence"/>
</dbReference>
<evidence type="ECO:0000256" key="1">
    <source>
        <dbReference type="SAM" id="Coils"/>
    </source>
</evidence>
<organism evidence="2 3">
    <name type="scientific">Ascobolus immersus RN42</name>
    <dbReference type="NCBI Taxonomy" id="1160509"/>
    <lineage>
        <taxon>Eukaryota</taxon>
        <taxon>Fungi</taxon>
        <taxon>Dikarya</taxon>
        <taxon>Ascomycota</taxon>
        <taxon>Pezizomycotina</taxon>
        <taxon>Pezizomycetes</taxon>
        <taxon>Pezizales</taxon>
        <taxon>Ascobolaceae</taxon>
        <taxon>Ascobolus</taxon>
    </lineage>
</organism>
<name>A0A3N4H6Z0_ASCIM</name>
<evidence type="ECO:0000313" key="2">
    <source>
        <dbReference type="EMBL" id="RPA70702.1"/>
    </source>
</evidence>
<reference evidence="2 3" key="1">
    <citation type="journal article" date="2018" name="Nat. Ecol. Evol.">
        <title>Pezizomycetes genomes reveal the molecular basis of ectomycorrhizal truffle lifestyle.</title>
        <authorList>
            <person name="Murat C."/>
            <person name="Payen T."/>
            <person name="Noel B."/>
            <person name="Kuo A."/>
            <person name="Morin E."/>
            <person name="Chen J."/>
            <person name="Kohler A."/>
            <person name="Krizsan K."/>
            <person name="Balestrini R."/>
            <person name="Da Silva C."/>
            <person name="Montanini B."/>
            <person name="Hainaut M."/>
            <person name="Levati E."/>
            <person name="Barry K.W."/>
            <person name="Belfiori B."/>
            <person name="Cichocki N."/>
            <person name="Clum A."/>
            <person name="Dockter R.B."/>
            <person name="Fauchery L."/>
            <person name="Guy J."/>
            <person name="Iotti M."/>
            <person name="Le Tacon F."/>
            <person name="Lindquist E.A."/>
            <person name="Lipzen A."/>
            <person name="Malagnac F."/>
            <person name="Mello A."/>
            <person name="Molinier V."/>
            <person name="Miyauchi S."/>
            <person name="Poulain J."/>
            <person name="Riccioni C."/>
            <person name="Rubini A."/>
            <person name="Sitrit Y."/>
            <person name="Splivallo R."/>
            <person name="Traeger S."/>
            <person name="Wang M."/>
            <person name="Zifcakova L."/>
            <person name="Wipf D."/>
            <person name="Zambonelli A."/>
            <person name="Paolocci F."/>
            <person name="Nowrousian M."/>
            <person name="Ottonello S."/>
            <person name="Baldrian P."/>
            <person name="Spatafora J.W."/>
            <person name="Henrissat B."/>
            <person name="Nagy L.G."/>
            <person name="Aury J.M."/>
            <person name="Wincker P."/>
            <person name="Grigoriev I.V."/>
            <person name="Bonfante P."/>
            <person name="Martin F.M."/>
        </authorList>
    </citation>
    <scope>NUCLEOTIDE SEQUENCE [LARGE SCALE GENOMIC DNA]</scope>
    <source>
        <strain evidence="2 3">RN42</strain>
    </source>
</reference>
<feature type="coiled-coil region" evidence="1">
    <location>
        <begin position="82"/>
        <end position="109"/>
    </location>
</feature>
<keyword evidence="1" id="KW-0175">Coiled coil</keyword>
<sequence length="189" mass="22167">MSYQMPSYNGQQSSITIILGPRNLSNRADDEDIEMGGCNEIHVEDLEFASSSHGLGLHRYSLAVHHLQMAELQTVLRNTIMKEELEDTQQRWLEEVKNFEKEIQNEEELDILPRVARLRIEARSMEYVEELRRKENQYCVEMNEVQGRIEHLRQRVEMERRRIQRETVDGVLEHEVAVSVVQLATLHLG</sequence>
<protein>
    <submittedName>
        <fullName evidence="2">Uncharacterized protein</fullName>
    </submittedName>
</protein>
<dbReference type="EMBL" id="ML120117">
    <property type="protein sequence ID" value="RPA70702.1"/>
    <property type="molecule type" value="Genomic_DNA"/>
</dbReference>
<feature type="coiled-coil region" evidence="1">
    <location>
        <begin position="142"/>
        <end position="169"/>
    </location>
</feature>
<dbReference type="AlphaFoldDB" id="A0A3N4H6Z0"/>
<proteinExistence type="predicted"/>